<accession>A0A0Q2UMF5</accession>
<dbReference type="Proteomes" id="UP000250136">
    <property type="component" value="Chromosome"/>
</dbReference>
<dbReference type="STRING" id="277988.SAMN05216170_1211"/>
<reference evidence="3 8" key="2">
    <citation type="submission" date="2016-04" db="EMBL/GenBank/DDBJ databases">
        <title>Complete genome sequence of Thermococcus thioreducens type strain OGL-20P.</title>
        <authorList>
            <person name="Oger P.M."/>
        </authorList>
    </citation>
    <scope>NUCLEOTIDE SEQUENCE [LARGE SCALE GENOMIC DNA]</scope>
    <source>
        <strain evidence="3 8">OGL-20P</strain>
    </source>
</reference>
<sequence length="342" mass="37436">MNRVVYGILLVVGVGLLVMPLSVPVFKSDAAYSVLNTNWNGLSSFGKLLYSTGEITPLLAPYDSSGLENFKGTLVVVGPNLDFSGGEIDSLRRFLENGNTLLLADDFGTGNQVLEGLGLRVRFSKIPLTSLTYSKNSDFPLTVDIRDAELAGGVMRLVMSRPSAVLNAGNSTVLVYSSNASMLGKEYGAFPLVVEVPYGKGRIILVSDPDIFTNSLFRENEAFLRNLVSSLPEKTFYIDEAHHADFNPYSSGTMVIRRAVNRELVFYYVLFIALLALAVESGLTGWLMHRFALLLMRLFPGEGEPVEEVVKRLEERGLDGDKLKTILREIETGSKLGGAHGR</sequence>
<reference evidence="4 6" key="1">
    <citation type="submission" date="2015-08" db="EMBL/GenBank/DDBJ databases">
        <title>Thermococcus thioreducens DSM 14981 genome sequencing.</title>
        <authorList>
            <person name="Hong S.-J."/>
            <person name="Kim M.-C."/>
            <person name="Shin J.-H."/>
        </authorList>
    </citation>
    <scope>NUCLEOTIDE SEQUENCE [LARGE SCALE GENOMIC DNA]</scope>
    <source>
        <strain evidence="4 6">DSM 14981</strain>
    </source>
</reference>
<dbReference type="InterPro" id="IPR029062">
    <property type="entry name" value="Class_I_gatase-like"/>
</dbReference>
<dbReference type="PATRIC" id="fig|277988.4.peg.1834"/>
<dbReference type="Proteomes" id="UP000051862">
    <property type="component" value="Unassembled WGS sequence"/>
</dbReference>
<dbReference type="Proteomes" id="UP000182125">
    <property type="component" value="Unassembled WGS sequence"/>
</dbReference>
<evidence type="ECO:0000313" key="5">
    <source>
        <dbReference type="EMBL" id="SEW04273.1"/>
    </source>
</evidence>
<evidence type="ECO:0000259" key="2">
    <source>
        <dbReference type="Pfam" id="PF14258"/>
    </source>
</evidence>
<dbReference type="AlphaFoldDB" id="A0A0Q2UMF5"/>
<keyword evidence="1" id="KW-1133">Transmembrane helix</keyword>
<dbReference type="OrthoDB" id="372296at2157"/>
<reference evidence="7" key="4">
    <citation type="submission" date="2016-10" db="EMBL/GenBank/DDBJ databases">
        <authorList>
            <person name="Varghese N."/>
            <person name="Submissions S."/>
        </authorList>
    </citation>
    <scope>NUCLEOTIDE SEQUENCE [LARGE SCALE GENOMIC DNA]</scope>
    <source>
        <strain evidence="7">OGL-20</strain>
    </source>
</reference>
<keyword evidence="8" id="KW-1185">Reference proteome</keyword>
<organism evidence="4 6">
    <name type="scientific">Thermococcus thioreducens</name>
    <dbReference type="NCBI Taxonomy" id="277988"/>
    <lineage>
        <taxon>Archaea</taxon>
        <taxon>Methanobacteriati</taxon>
        <taxon>Methanobacteriota</taxon>
        <taxon>Thermococci</taxon>
        <taxon>Thermococcales</taxon>
        <taxon>Thermococcaceae</taxon>
        <taxon>Thermococcus</taxon>
    </lineage>
</organism>
<keyword evidence="1" id="KW-0812">Transmembrane</keyword>
<evidence type="ECO:0000313" key="7">
    <source>
        <dbReference type="Proteomes" id="UP000182125"/>
    </source>
</evidence>
<dbReference type="GeneID" id="33332972"/>
<keyword evidence="1" id="KW-0472">Membrane</keyword>
<dbReference type="EMBL" id="LIXN01000015">
    <property type="protein sequence ID" value="KQH81824.1"/>
    <property type="molecule type" value="Genomic_DNA"/>
</dbReference>
<protein>
    <recommendedName>
        <fullName evidence="2">DUF4350 domain-containing protein</fullName>
    </recommendedName>
</protein>
<gene>
    <name evidence="3" type="ORF">A3L14_01095</name>
    <name evidence="4" type="ORF">AMR53_08735</name>
    <name evidence="5" type="ORF">SAMN05216170_1211</name>
</gene>
<proteinExistence type="predicted"/>
<dbReference type="EMBL" id="CP015105">
    <property type="protein sequence ID" value="ASJ11570.1"/>
    <property type="molecule type" value="Genomic_DNA"/>
</dbReference>
<dbReference type="InterPro" id="IPR025646">
    <property type="entry name" value="DUF4350"/>
</dbReference>
<evidence type="ECO:0000313" key="6">
    <source>
        <dbReference type="Proteomes" id="UP000051862"/>
    </source>
</evidence>
<dbReference type="RefSeq" id="WP_055429892.1">
    <property type="nucleotide sequence ID" value="NZ_CP015105.1"/>
</dbReference>
<dbReference type="Pfam" id="PF14258">
    <property type="entry name" value="DUF4350"/>
    <property type="match status" value="1"/>
</dbReference>
<feature type="transmembrane region" description="Helical" evidence="1">
    <location>
        <begin position="265"/>
        <end position="288"/>
    </location>
</feature>
<dbReference type="KEGG" id="ttd:A3L14_01095"/>
<dbReference type="SUPFAM" id="SSF52317">
    <property type="entry name" value="Class I glutamine amidotransferase-like"/>
    <property type="match status" value="1"/>
</dbReference>
<evidence type="ECO:0000313" key="4">
    <source>
        <dbReference type="EMBL" id="KQH81824.1"/>
    </source>
</evidence>
<feature type="domain" description="DUF4350" evidence="2">
    <location>
        <begin position="36"/>
        <end position="228"/>
    </location>
</feature>
<evidence type="ECO:0000313" key="3">
    <source>
        <dbReference type="EMBL" id="ASJ11570.1"/>
    </source>
</evidence>
<evidence type="ECO:0000313" key="8">
    <source>
        <dbReference type="Proteomes" id="UP000250136"/>
    </source>
</evidence>
<name>A0A0Q2UMF5_9EURY</name>
<dbReference type="EMBL" id="FOIW01000002">
    <property type="protein sequence ID" value="SEW04273.1"/>
    <property type="molecule type" value="Genomic_DNA"/>
</dbReference>
<reference evidence="5" key="3">
    <citation type="submission" date="2016-10" db="EMBL/GenBank/DDBJ databases">
        <authorList>
            <person name="de Groot N.N."/>
        </authorList>
    </citation>
    <scope>NUCLEOTIDE SEQUENCE [LARGE SCALE GENOMIC DNA]</scope>
    <source>
        <strain evidence="5">OGL-20</strain>
    </source>
</reference>
<evidence type="ECO:0000256" key="1">
    <source>
        <dbReference type="SAM" id="Phobius"/>
    </source>
</evidence>